<proteinExistence type="predicted"/>
<reference evidence="2 3" key="1">
    <citation type="submission" date="2016-10" db="EMBL/GenBank/DDBJ databases">
        <authorList>
            <person name="Varghese N."/>
            <person name="Submissions S."/>
        </authorList>
    </citation>
    <scope>NUCLEOTIDE SEQUENCE [LARGE SCALE GENOMIC DNA]</scope>
    <source>
        <strain evidence="2 3">CGMCC 1.6859</strain>
    </source>
</reference>
<keyword evidence="3" id="KW-1185">Reference proteome</keyword>
<sequence>MNLEIKDIGFRDIQERDKTLLREIYGSTRQEELDKGTNWNDEQKRHFIDQQFSVQHEYYQKNFSDAKFYIIEKEEVPIGRLYIDFSENEPVRIIDITILPEWRNKNIGSSILNEILKKAGSNNLNVSIHVEAFNPAMNLYKRLGFRKVSETNGIYHLMEWHLPFNGMELQYQY</sequence>
<feature type="domain" description="N-acetyltransferase" evidence="1">
    <location>
        <begin position="8"/>
        <end position="163"/>
    </location>
</feature>
<keyword evidence="2" id="KW-0689">Ribosomal protein</keyword>
<dbReference type="SUPFAM" id="SSF55729">
    <property type="entry name" value="Acyl-CoA N-acyltransferases (Nat)"/>
    <property type="match status" value="1"/>
</dbReference>
<evidence type="ECO:0000313" key="2">
    <source>
        <dbReference type="EMBL" id="SCZ00678.1"/>
    </source>
</evidence>
<dbReference type="Pfam" id="PF00583">
    <property type="entry name" value="Acetyltransf_1"/>
    <property type="match status" value="1"/>
</dbReference>
<comment type="caution">
    <text evidence="2">The sequence shown here is derived from an EMBL/GenBank/DDBJ whole genome shotgun (WGS) entry which is preliminary data.</text>
</comment>
<dbReference type="GO" id="GO:0005840">
    <property type="term" value="C:ribosome"/>
    <property type="evidence" value="ECO:0007669"/>
    <property type="project" value="UniProtKB-KW"/>
</dbReference>
<gene>
    <name evidence="2" type="ORF">SAMN02927916_0061</name>
</gene>
<dbReference type="Proteomes" id="UP000199307">
    <property type="component" value="Unassembled WGS sequence"/>
</dbReference>
<dbReference type="CDD" id="cd04301">
    <property type="entry name" value="NAT_SF"/>
    <property type="match status" value="1"/>
</dbReference>
<accession>A0ABY0M4W2</accession>
<keyword evidence="2" id="KW-0687">Ribonucleoprotein</keyword>
<dbReference type="EMBL" id="FMVC01000010">
    <property type="protein sequence ID" value="SCZ00678.1"/>
    <property type="molecule type" value="Genomic_DNA"/>
</dbReference>
<evidence type="ECO:0000313" key="3">
    <source>
        <dbReference type="Proteomes" id="UP000199307"/>
    </source>
</evidence>
<dbReference type="InterPro" id="IPR016181">
    <property type="entry name" value="Acyl_CoA_acyltransferase"/>
</dbReference>
<dbReference type="Gene3D" id="3.40.630.30">
    <property type="match status" value="1"/>
</dbReference>
<name>A0ABY0M4W2_9FLAO</name>
<protein>
    <submittedName>
        <fullName evidence="2">Ribosomal protein S18 acetylase RimI</fullName>
    </submittedName>
</protein>
<organism evidence="2 3">
    <name type="scientific">Flavobacterium anhuiense</name>
    <dbReference type="NCBI Taxonomy" id="459526"/>
    <lineage>
        <taxon>Bacteria</taxon>
        <taxon>Pseudomonadati</taxon>
        <taxon>Bacteroidota</taxon>
        <taxon>Flavobacteriia</taxon>
        <taxon>Flavobacteriales</taxon>
        <taxon>Flavobacteriaceae</taxon>
        <taxon>Flavobacterium</taxon>
    </lineage>
</organism>
<dbReference type="InterPro" id="IPR000182">
    <property type="entry name" value="GNAT_dom"/>
</dbReference>
<evidence type="ECO:0000259" key="1">
    <source>
        <dbReference type="PROSITE" id="PS51186"/>
    </source>
</evidence>
<dbReference type="PROSITE" id="PS51186">
    <property type="entry name" value="GNAT"/>
    <property type="match status" value="1"/>
</dbReference>
<dbReference type="RefSeq" id="WP_091136254.1">
    <property type="nucleotide sequence ID" value="NZ_FMVC01000010.1"/>
</dbReference>